<dbReference type="EMBL" id="BMZF01000013">
    <property type="protein sequence ID" value="GHA62132.1"/>
    <property type="molecule type" value="Genomic_DNA"/>
</dbReference>
<feature type="region of interest" description="Disordered" evidence="1">
    <location>
        <begin position="1"/>
        <end position="23"/>
    </location>
</feature>
<proteinExistence type="predicted"/>
<dbReference type="InterPro" id="IPR003718">
    <property type="entry name" value="OsmC/Ohr_fam"/>
</dbReference>
<keyword evidence="3" id="KW-1185">Reference proteome</keyword>
<evidence type="ECO:0000313" key="2">
    <source>
        <dbReference type="EMBL" id="GHA62132.1"/>
    </source>
</evidence>
<dbReference type="InterPro" id="IPR052924">
    <property type="entry name" value="OsmC/Ohr_hydroprdx_reductase"/>
</dbReference>
<sequence length="204" mass="21966">MNRKNNNMTQHFTTSPQNTDRDAHIRDAQTAVIARMKSDPGKARSTIKTNGHIGEGLACHVTQGRFEMMLDMGRAMGGECAGLSPGFHGRATIAACVAMAVKMLAARESVRFEAVDVSVEMDFDDAALFGLGSGHAAPLDTRIAIDVTTDAADSTVRGIVDQALAWDIWYLALRDPQQVSTRLSVHEPGRVPGGQRAQHGKNPQ</sequence>
<dbReference type="Gene3D" id="3.30.300.20">
    <property type="match status" value="1"/>
</dbReference>
<name>A0ABQ3D8S3_9RHOB</name>
<dbReference type="Proteomes" id="UP000634455">
    <property type="component" value="Unassembled WGS sequence"/>
</dbReference>
<organism evidence="2 3">
    <name type="scientific">Paramylibacter ulvae</name>
    <dbReference type="NCBI Taxonomy" id="1651968"/>
    <lineage>
        <taxon>Bacteria</taxon>
        <taxon>Pseudomonadati</taxon>
        <taxon>Pseudomonadota</taxon>
        <taxon>Alphaproteobacteria</taxon>
        <taxon>Rhodobacterales</taxon>
        <taxon>Paracoccaceae</taxon>
        <taxon>Paramylibacter</taxon>
    </lineage>
</organism>
<gene>
    <name evidence="2" type="ORF">GCM10008927_29450</name>
</gene>
<reference evidence="3" key="1">
    <citation type="journal article" date="2019" name="Int. J. Syst. Evol. Microbiol.">
        <title>The Global Catalogue of Microorganisms (GCM) 10K type strain sequencing project: providing services to taxonomists for standard genome sequencing and annotation.</title>
        <authorList>
            <consortium name="The Broad Institute Genomics Platform"/>
            <consortium name="The Broad Institute Genome Sequencing Center for Infectious Disease"/>
            <person name="Wu L."/>
            <person name="Ma J."/>
        </authorList>
    </citation>
    <scope>NUCLEOTIDE SEQUENCE [LARGE SCALE GENOMIC DNA]</scope>
    <source>
        <strain evidence="3">KCTC 32465</strain>
    </source>
</reference>
<dbReference type="SUPFAM" id="SSF82784">
    <property type="entry name" value="OsmC-like"/>
    <property type="match status" value="1"/>
</dbReference>
<dbReference type="InterPro" id="IPR015946">
    <property type="entry name" value="KH_dom-like_a/b"/>
</dbReference>
<dbReference type="RefSeq" id="WP_229802373.1">
    <property type="nucleotide sequence ID" value="NZ_BMZF01000013.1"/>
</dbReference>
<dbReference type="InterPro" id="IPR036102">
    <property type="entry name" value="OsmC/Ohrsf"/>
</dbReference>
<accession>A0ABQ3D8S3</accession>
<dbReference type="PANTHER" id="PTHR35368">
    <property type="entry name" value="HYDROPEROXIDE REDUCTASE"/>
    <property type="match status" value="1"/>
</dbReference>
<feature type="compositionally biased region" description="Polar residues" evidence="1">
    <location>
        <begin position="1"/>
        <end position="18"/>
    </location>
</feature>
<evidence type="ECO:0008006" key="4">
    <source>
        <dbReference type="Google" id="ProtNLM"/>
    </source>
</evidence>
<comment type="caution">
    <text evidence="2">The sequence shown here is derived from an EMBL/GenBank/DDBJ whole genome shotgun (WGS) entry which is preliminary data.</text>
</comment>
<feature type="region of interest" description="Disordered" evidence="1">
    <location>
        <begin position="185"/>
        <end position="204"/>
    </location>
</feature>
<dbReference type="Pfam" id="PF02566">
    <property type="entry name" value="OsmC"/>
    <property type="match status" value="1"/>
</dbReference>
<protein>
    <recommendedName>
        <fullName evidence="4">OsmC-like protein</fullName>
    </recommendedName>
</protein>
<dbReference type="PANTHER" id="PTHR35368:SF1">
    <property type="entry name" value="HYDROPEROXIDE REDUCTASE"/>
    <property type="match status" value="1"/>
</dbReference>
<evidence type="ECO:0000256" key="1">
    <source>
        <dbReference type="SAM" id="MobiDB-lite"/>
    </source>
</evidence>
<evidence type="ECO:0000313" key="3">
    <source>
        <dbReference type="Proteomes" id="UP000634455"/>
    </source>
</evidence>